<evidence type="ECO:0000256" key="1">
    <source>
        <dbReference type="ARBA" id="ARBA00004442"/>
    </source>
</evidence>
<organism evidence="9 10">
    <name type="scientific">Mangrovibacterium diazotrophicum</name>
    <dbReference type="NCBI Taxonomy" id="1261403"/>
    <lineage>
        <taxon>Bacteria</taxon>
        <taxon>Pseudomonadati</taxon>
        <taxon>Bacteroidota</taxon>
        <taxon>Bacteroidia</taxon>
        <taxon>Marinilabiliales</taxon>
        <taxon>Prolixibacteraceae</taxon>
        <taxon>Mangrovibacterium</taxon>
    </lineage>
</organism>
<protein>
    <submittedName>
        <fullName evidence="9">Putative outer membrane starch-binding protein</fullName>
    </submittedName>
</protein>
<dbReference type="EMBL" id="RAPN01000001">
    <property type="protein sequence ID" value="RKD92157.1"/>
    <property type="molecule type" value="Genomic_DNA"/>
</dbReference>
<evidence type="ECO:0000256" key="2">
    <source>
        <dbReference type="ARBA" id="ARBA00006275"/>
    </source>
</evidence>
<evidence type="ECO:0000256" key="6">
    <source>
        <dbReference type="SAM" id="SignalP"/>
    </source>
</evidence>
<dbReference type="CDD" id="cd08977">
    <property type="entry name" value="SusD"/>
    <property type="match status" value="1"/>
</dbReference>
<dbReference type="PROSITE" id="PS51257">
    <property type="entry name" value="PROKAR_LIPOPROTEIN"/>
    <property type="match status" value="1"/>
</dbReference>
<evidence type="ECO:0000259" key="7">
    <source>
        <dbReference type="Pfam" id="PF07980"/>
    </source>
</evidence>
<evidence type="ECO:0000256" key="3">
    <source>
        <dbReference type="ARBA" id="ARBA00022729"/>
    </source>
</evidence>
<keyword evidence="10" id="KW-1185">Reference proteome</keyword>
<feature type="domain" description="RagB/SusD" evidence="7">
    <location>
        <begin position="251"/>
        <end position="502"/>
    </location>
</feature>
<feature type="signal peptide" evidence="6">
    <location>
        <begin position="1"/>
        <end position="20"/>
    </location>
</feature>
<dbReference type="OrthoDB" id="617686at2"/>
<evidence type="ECO:0000256" key="5">
    <source>
        <dbReference type="ARBA" id="ARBA00023237"/>
    </source>
</evidence>
<comment type="similarity">
    <text evidence="2">Belongs to the SusD family.</text>
</comment>
<comment type="subcellular location">
    <subcellularLocation>
        <location evidence="1">Cell outer membrane</location>
    </subcellularLocation>
</comment>
<dbReference type="InterPro" id="IPR033985">
    <property type="entry name" value="SusD-like_N"/>
</dbReference>
<dbReference type="GO" id="GO:0009279">
    <property type="term" value="C:cell outer membrane"/>
    <property type="evidence" value="ECO:0007669"/>
    <property type="project" value="UniProtKB-SubCell"/>
</dbReference>
<proteinExistence type="inferred from homology"/>
<comment type="caution">
    <text evidence="9">The sequence shown here is derived from an EMBL/GenBank/DDBJ whole genome shotgun (WGS) entry which is preliminary data.</text>
</comment>
<keyword evidence="4" id="KW-0472">Membrane</keyword>
<dbReference type="InterPro" id="IPR012944">
    <property type="entry name" value="SusD_RagB_dom"/>
</dbReference>
<evidence type="ECO:0000313" key="9">
    <source>
        <dbReference type="EMBL" id="RKD92157.1"/>
    </source>
</evidence>
<gene>
    <name evidence="9" type="ORF">BC643_2527</name>
</gene>
<accession>A0A419W9M5</accession>
<dbReference type="Pfam" id="PF07980">
    <property type="entry name" value="SusD_RagB"/>
    <property type="match status" value="1"/>
</dbReference>
<evidence type="ECO:0000256" key="4">
    <source>
        <dbReference type="ARBA" id="ARBA00023136"/>
    </source>
</evidence>
<evidence type="ECO:0000259" key="8">
    <source>
        <dbReference type="Pfam" id="PF14322"/>
    </source>
</evidence>
<dbReference type="AlphaFoldDB" id="A0A419W9M5"/>
<dbReference type="Gene3D" id="1.25.40.390">
    <property type="match status" value="1"/>
</dbReference>
<sequence length="502" mass="56330">MKKYLIIASLSLIFGMISCSDDFLDLESPTKLTIDDYYTTEARIYEALIAAYSPLEWFDWGQGEYNPINIMSDVMGDDMWSGGSSATDNESWHLQANYSVTPIKVMSGIWTSAYKGVHRCNNVMYYMPGVTDIDDATKNLYEAEAKVLRAYYYSLLWKFWGAVPYYTTNLTDPYVSGKSPADDVYEGIIADLEDAITNGGLPMKQTNASLDGRVTLATAYMIYADVVMYQNDDSRYAQALAYMKGIIADGSYSLTDDFADIWTEDGEWNDECIFAINYFNDGASRSWSNPYYAGGTVLPQLISPYGLVDGTDGFNQGWGFGPVREAVYDMYDDGDTRRDATVLDAREYSYTERYEDTGFWLKKYCARTGYNDGQIADAQLNYGNDLRIYRYSETLLNAAELLIQTGGSTGDAQTYLDEVRTRAGLTAGSATVSIDNIITERRLEFVGEGKRYWDLIRSGKAASTLTAGEYRTVSWTSNKKYLPIPDTEISASDGQLEQNTDY</sequence>
<dbReference type="Proteomes" id="UP000283387">
    <property type="component" value="Unassembled WGS sequence"/>
</dbReference>
<name>A0A419W9M5_9BACT</name>
<evidence type="ECO:0000313" key="10">
    <source>
        <dbReference type="Proteomes" id="UP000283387"/>
    </source>
</evidence>
<feature type="domain" description="SusD-like N-terminal" evidence="8">
    <location>
        <begin position="22"/>
        <end position="197"/>
    </location>
</feature>
<keyword evidence="3 6" id="KW-0732">Signal</keyword>
<keyword evidence="5" id="KW-0998">Cell outer membrane</keyword>
<dbReference type="RefSeq" id="WP_120273398.1">
    <property type="nucleotide sequence ID" value="NZ_RAPN01000001.1"/>
</dbReference>
<dbReference type="SUPFAM" id="SSF48452">
    <property type="entry name" value="TPR-like"/>
    <property type="match status" value="1"/>
</dbReference>
<dbReference type="Pfam" id="PF14322">
    <property type="entry name" value="SusD-like_3"/>
    <property type="match status" value="1"/>
</dbReference>
<feature type="chain" id="PRO_5019002909" evidence="6">
    <location>
        <begin position="21"/>
        <end position="502"/>
    </location>
</feature>
<dbReference type="InterPro" id="IPR011990">
    <property type="entry name" value="TPR-like_helical_dom_sf"/>
</dbReference>
<reference evidence="9 10" key="1">
    <citation type="submission" date="2018-09" db="EMBL/GenBank/DDBJ databases">
        <title>Genomic Encyclopedia of Archaeal and Bacterial Type Strains, Phase II (KMG-II): from individual species to whole genera.</title>
        <authorList>
            <person name="Goeker M."/>
        </authorList>
    </citation>
    <scope>NUCLEOTIDE SEQUENCE [LARGE SCALE GENOMIC DNA]</scope>
    <source>
        <strain evidence="9 10">DSM 27148</strain>
    </source>
</reference>